<evidence type="ECO:0000256" key="1">
    <source>
        <dbReference type="ARBA" id="ARBA00022857"/>
    </source>
</evidence>
<protein>
    <submittedName>
        <fullName evidence="4">Zinc-binding dehydrogenase</fullName>
    </submittedName>
</protein>
<evidence type="ECO:0000259" key="3">
    <source>
        <dbReference type="SMART" id="SM00829"/>
    </source>
</evidence>
<keyword evidence="1" id="KW-0521">NADP</keyword>
<dbReference type="SMART" id="SM00829">
    <property type="entry name" value="PKS_ER"/>
    <property type="match status" value="1"/>
</dbReference>
<dbReference type="Gene3D" id="3.90.180.10">
    <property type="entry name" value="Medium-chain alcohol dehydrogenases, catalytic domain"/>
    <property type="match status" value="1"/>
</dbReference>
<dbReference type="Pfam" id="PF08240">
    <property type="entry name" value="ADH_N"/>
    <property type="match status" value="1"/>
</dbReference>
<dbReference type="PANTHER" id="PTHR48106">
    <property type="entry name" value="QUINONE OXIDOREDUCTASE PIG3-RELATED"/>
    <property type="match status" value="1"/>
</dbReference>
<dbReference type="SUPFAM" id="SSF50129">
    <property type="entry name" value="GroES-like"/>
    <property type="match status" value="1"/>
</dbReference>
<accession>A0ABX1Q5G4</accession>
<dbReference type="Proteomes" id="UP000623795">
    <property type="component" value="Unassembled WGS sequence"/>
</dbReference>
<name>A0ABX1Q5G4_9RHOO</name>
<dbReference type="CDD" id="cd05286">
    <property type="entry name" value="QOR2"/>
    <property type="match status" value="1"/>
</dbReference>
<gene>
    <name evidence="4" type="ORF">GPA22_20610</name>
</gene>
<keyword evidence="2" id="KW-0560">Oxidoreductase</keyword>
<dbReference type="Gene3D" id="3.40.50.720">
    <property type="entry name" value="NAD(P)-binding Rossmann-like Domain"/>
    <property type="match status" value="1"/>
</dbReference>
<keyword evidence="5" id="KW-1185">Reference proteome</keyword>
<dbReference type="RefSeq" id="WP_169257953.1">
    <property type="nucleotide sequence ID" value="NZ_WTVN01000049.1"/>
</dbReference>
<dbReference type="SUPFAM" id="SSF51735">
    <property type="entry name" value="NAD(P)-binding Rossmann-fold domains"/>
    <property type="match status" value="1"/>
</dbReference>
<reference evidence="4 5" key="1">
    <citation type="submission" date="2019-12" db="EMBL/GenBank/DDBJ databases">
        <title>Comparative genomics gives insights into the taxonomy of the Azoarcus-Aromatoleum group and reveals separate origins of nif in the plant-associated Azoarcus and non-plant-associated Aromatoleum sub-groups.</title>
        <authorList>
            <person name="Lafos M."/>
            <person name="Maluk M."/>
            <person name="Batista M."/>
            <person name="Junghare M."/>
            <person name="Carmona M."/>
            <person name="Faoro H."/>
            <person name="Cruz L.M."/>
            <person name="Battistoni F."/>
            <person name="De Souza E."/>
            <person name="Pedrosa F."/>
            <person name="Chen W.-M."/>
            <person name="Poole P.S."/>
            <person name="Dixon R.A."/>
            <person name="James E.K."/>
        </authorList>
    </citation>
    <scope>NUCLEOTIDE SEQUENCE [LARGE SCALE GENOMIC DNA]</scope>
    <source>
        <strain evidence="4 5">Td21</strain>
    </source>
</reference>
<evidence type="ECO:0000256" key="2">
    <source>
        <dbReference type="ARBA" id="ARBA00023002"/>
    </source>
</evidence>
<sequence length="322" mass="33813">MQRVIVQALGGPEQLLLESGPEVRQPVAGEVLVDVEAAGVNFLDINLRKGAGVHAMPAPFTPGLEGVGRIRAVGVGVSLIVGQRVAWINVRGSYATQLVMKADLVVPVPDSLAISQVLLFQAMTAQYLATEYGPIEPGDHVLVHAAAGGVGQLLVQWLKHLGAWVVGTTSSEEKAEVARAAGADVVINYGRDYRFLDELMRLTHGRGVDLAFDSVGAATFANTVKGLARGGMAVCCGVSSGPAPAISPAELTTRCTRIAAGSLFSYIVEPGEFQLRAASVIEGIEAGWLRMPEATAYPMASAADAHRAIESRLTHGKLYLVP</sequence>
<evidence type="ECO:0000313" key="5">
    <source>
        <dbReference type="Proteomes" id="UP000623795"/>
    </source>
</evidence>
<dbReference type="InterPro" id="IPR020843">
    <property type="entry name" value="ER"/>
</dbReference>
<dbReference type="PANTHER" id="PTHR48106:SF13">
    <property type="entry name" value="QUINONE OXIDOREDUCTASE-RELATED"/>
    <property type="match status" value="1"/>
</dbReference>
<comment type="caution">
    <text evidence="4">The sequence shown here is derived from an EMBL/GenBank/DDBJ whole genome shotgun (WGS) entry which is preliminary data.</text>
</comment>
<dbReference type="Pfam" id="PF00107">
    <property type="entry name" value="ADH_zinc_N"/>
    <property type="match status" value="1"/>
</dbReference>
<organism evidence="4 5">
    <name type="scientific">Aromatoleum toluvorans</name>
    <dbReference type="NCBI Taxonomy" id="92002"/>
    <lineage>
        <taxon>Bacteria</taxon>
        <taxon>Pseudomonadati</taxon>
        <taxon>Pseudomonadota</taxon>
        <taxon>Betaproteobacteria</taxon>
        <taxon>Rhodocyclales</taxon>
        <taxon>Rhodocyclaceae</taxon>
        <taxon>Aromatoleum</taxon>
    </lineage>
</organism>
<dbReference type="InterPro" id="IPR036291">
    <property type="entry name" value="NAD(P)-bd_dom_sf"/>
</dbReference>
<dbReference type="InterPro" id="IPR047618">
    <property type="entry name" value="QOR-like"/>
</dbReference>
<evidence type="ECO:0000313" key="4">
    <source>
        <dbReference type="EMBL" id="NMG46125.1"/>
    </source>
</evidence>
<proteinExistence type="predicted"/>
<dbReference type="InterPro" id="IPR013149">
    <property type="entry name" value="ADH-like_C"/>
</dbReference>
<dbReference type="InterPro" id="IPR013154">
    <property type="entry name" value="ADH-like_N"/>
</dbReference>
<dbReference type="PROSITE" id="PS01162">
    <property type="entry name" value="QOR_ZETA_CRYSTAL"/>
    <property type="match status" value="1"/>
</dbReference>
<dbReference type="InterPro" id="IPR011032">
    <property type="entry name" value="GroES-like_sf"/>
</dbReference>
<feature type="domain" description="Enoyl reductase (ER)" evidence="3">
    <location>
        <begin position="10"/>
        <end position="320"/>
    </location>
</feature>
<dbReference type="InterPro" id="IPR002364">
    <property type="entry name" value="Quin_OxRdtase/zeta-crystal_CS"/>
</dbReference>
<dbReference type="EMBL" id="WTVN01000049">
    <property type="protein sequence ID" value="NMG46125.1"/>
    <property type="molecule type" value="Genomic_DNA"/>
</dbReference>